<evidence type="ECO:0000313" key="8">
    <source>
        <dbReference type="EMBL" id="EIE75307.1"/>
    </source>
</evidence>
<evidence type="ECO:0000313" key="9">
    <source>
        <dbReference type="Proteomes" id="UP000009138"/>
    </source>
</evidence>
<feature type="transmembrane region" description="Helical" evidence="5">
    <location>
        <begin position="180"/>
        <end position="201"/>
    </location>
</feature>
<gene>
    <name evidence="8" type="ORF">RO3G_00011</name>
</gene>
<proteinExistence type="predicted"/>
<evidence type="ECO:0000256" key="6">
    <source>
        <dbReference type="SAM" id="SignalP"/>
    </source>
</evidence>
<feature type="transmembrane region" description="Helical" evidence="5">
    <location>
        <begin position="252"/>
        <end position="276"/>
    </location>
</feature>
<dbReference type="GeneID" id="93606983"/>
<keyword evidence="3 5" id="KW-1133">Transmembrane helix</keyword>
<evidence type="ECO:0000256" key="2">
    <source>
        <dbReference type="ARBA" id="ARBA00022692"/>
    </source>
</evidence>
<dbReference type="InterPro" id="IPR017981">
    <property type="entry name" value="GPCR_2-like_7TM"/>
</dbReference>
<dbReference type="InParanoid" id="I1BGH7"/>
<dbReference type="AlphaFoldDB" id="I1BGH7"/>
<name>I1BGH7_RHIO9</name>
<dbReference type="eggNOG" id="ENOG502RY0W">
    <property type="taxonomic scope" value="Eukaryota"/>
</dbReference>
<evidence type="ECO:0000256" key="1">
    <source>
        <dbReference type="ARBA" id="ARBA00004141"/>
    </source>
</evidence>
<organism evidence="8 9">
    <name type="scientific">Rhizopus delemar (strain RA 99-880 / ATCC MYA-4621 / FGSC 9543 / NRRL 43880)</name>
    <name type="common">Mucormycosis agent</name>
    <name type="synonym">Rhizopus arrhizus var. delemar</name>
    <dbReference type="NCBI Taxonomy" id="246409"/>
    <lineage>
        <taxon>Eukaryota</taxon>
        <taxon>Fungi</taxon>
        <taxon>Fungi incertae sedis</taxon>
        <taxon>Mucoromycota</taxon>
        <taxon>Mucoromycotina</taxon>
        <taxon>Mucoromycetes</taxon>
        <taxon>Mucorales</taxon>
        <taxon>Mucorineae</taxon>
        <taxon>Rhizopodaceae</taxon>
        <taxon>Rhizopus</taxon>
    </lineage>
</organism>
<keyword evidence="6" id="KW-0732">Signal</keyword>
<dbReference type="VEuPathDB" id="FungiDB:RO3G_00011"/>
<dbReference type="PANTHER" id="PTHR42058">
    <property type="entry name" value="G_PROTEIN_RECEP_F2_4 DOMAIN-CONTAINING PROTEIN"/>
    <property type="match status" value="1"/>
</dbReference>
<dbReference type="OMA" id="LGPKFMW"/>
<dbReference type="GO" id="GO:0007166">
    <property type="term" value="P:cell surface receptor signaling pathway"/>
    <property type="evidence" value="ECO:0007669"/>
    <property type="project" value="InterPro"/>
</dbReference>
<keyword evidence="9" id="KW-1185">Reference proteome</keyword>
<feature type="chain" id="PRO_5003637522" description="G-protein coupled receptors family 2 profile 2 domain-containing protein" evidence="6">
    <location>
        <begin position="22"/>
        <end position="482"/>
    </location>
</feature>
<dbReference type="GO" id="GO:0016020">
    <property type="term" value="C:membrane"/>
    <property type="evidence" value="ECO:0007669"/>
    <property type="project" value="UniProtKB-SubCell"/>
</dbReference>
<dbReference type="PANTHER" id="PTHR42058:SF1">
    <property type="entry name" value="G-PROTEIN COUPLED RECEPTORS FAMILY 2 PROFILE 2 DOMAIN-CONTAINING PROTEIN"/>
    <property type="match status" value="1"/>
</dbReference>
<feature type="transmembrane region" description="Helical" evidence="5">
    <location>
        <begin position="152"/>
        <end position="171"/>
    </location>
</feature>
<dbReference type="Proteomes" id="UP000009138">
    <property type="component" value="Unassembled WGS sequence"/>
</dbReference>
<feature type="transmembrane region" description="Helical" evidence="5">
    <location>
        <begin position="213"/>
        <end position="240"/>
    </location>
</feature>
<feature type="domain" description="G-protein coupled receptors family 2 profile 2" evidence="7">
    <location>
        <begin position="143"/>
        <end position="317"/>
    </location>
</feature>
<evidence type="ECO:0000256" key="5">
    <source>
        <dbReference type="SAM" id="Phobius"/>
    </source>
</evidence>
<dbReference type="RefSeq" id="XP_067510703.1">
    <property type="nucleotide sequence ID" value="XM_067654602.1"/>
</dbReference>
<protein>
    <recommendedName>
        <fullName evidence="7">G-protein coupled receptors family 2 profile 2 domain-containing protein</fullName>
    </recommendedName>
</protein>
<evidence type="ECO:0000256" key="4">
    <source>
        <dbReference type="ARBA" id="ARBA00023136"/>
    </source>
</evidence>
<keyword evidence="4 5" id="KW-0472">Membrane</keyword>
<dbReference type="GO" id="GO:0004888">
    <property type="term" value="F:transmembrane signaling receptor activity"/>
    <property type="evidence" value="ECO:0007669"/>
    <property type="project" value="InterPro"/>
</dbReference>
<evidence type="ECO:0000256" key="3">
    <source>
        <dbReference type="ARBA" id="ARBA00022989"/>
    </source>
</evidence>
<reference evidence="8 9" key="1">
    <citation type="journal article" date="2009" name="PLoS Genet.">
        <title>Genomic analysis of the basal lineage fungus Rhizopus oryzae reveals a whole-genome duplication.</title>
        <authorList>
            <person name="Ma L.-J."/>
            <person name="Ibrahim A.S."/>
            <person name="Skory C."/>
            <person name="Grabherr M.G."/>
            <person name="Burger G."/>
            <person name="Butler M."/>
            <person name="Elias M."/>
            <person name="Idnurm A."/>
            <person name="Lang B.F."/>
            <person name="Sone T."/>
            <person name="Abe A."/>
            <person name="Calvo S.E."/>
            <person name="Corrochano L.M."/>
            <person name="Engels R."/>
            <person name="Fu J."/>
            <person name="Hansberg W."/>
            <person name="Kim J.-M."/>
            <person name="Kodira C.D."/>
            <person name="Koehrsen M.J."/>
            <person name="Liu B."/>
            <person name="Miranda-Saavedra D."/>
            <person name="O'Leary S."/>
            <person name="Ortiz-Castellanos L."/>
            <person name="Poulter R."/>
            <person name="Rodriguez-Romero J."/>
            <person name="Ruiz-Herrera J."/>
            <person name="Shen Y.-Q."/>
            <person name="Zeng Q."/>
            <person name="Galagan J."/>
            <person name="Birren B.W."/>
            <person name="Cuomo C.A."/>
            <person name="Wickes B.L."/>
        </authorList>
    </citation>
    <scope>NUCLEOTIDE SEQUENCE [LARGE SCALE GENOMIC DNA]</scope>
    <source>
        <strain evidence="9">RA 99-880 / ATCC MYA-4621 / FGSC 9543 / NRRL 43880</strain>
    </source>
</reference>
<dbReference type="OrthoDB" id="26203at2759"/>
<dbReference type="InterPro" id="IPR053247">
    <property type="entry name" value="GPCR_GPR1/git3-like"/>
</dbReference>
<dbReference type="PROSITE" id="PS50261">
    <property type="entry name" value="G_PROTEIN_RECEP_F2_4"/>
    <property type="match status" value="1"/>
</dbReference>
<comment type="subcellular location">
    <subcellularLocation>
        <location evidence="1">Membrane</location>
        <topology evidence="1">Multi-pass membrane protein</topology>
    </subcellularLocation>
</comment>
<dbReference type="STRING" id="246409.I1BGH7"/>
<evidence type="ECO:0000259" key="7">
    <source>
        <dbReference type="PROSITE" id="PS50261"/>
    </source>
</evidence>
<dbReference type="Gene3D" id="1.20.1070.10">
    <property type="entry name" value="Rhodopsin 7-helix transmembrane proteins"/>
    <property type="match status" value="1"/>
</dbReference>
<feature type="transmembrane region" description="Helical" evidence="5">
    <location>
        <begin position="361"/>
        <end position="380"/>
    </location>
</feature>
<sequence length="482" mass="54196">MFKKKSLLLIFTALFTTTVASHTKTSLQSSLKQLNINQPDCLDAYSRYLCSKTYPACQNTITYKTNVTADCLSNLSQDKINRKRLNILAVPSSTELLKDCPSPFVKDTLASIGDGQTTDKTFCLAGCCAPCPLQNFIYKKGWAEKGFNASNALRFVSAILSFFLVVSYLVLPDKRRHPSLLILNLSIGIFLFSMTSFFAIGNLKRVQCSSNGISPGAILVFGSFATAFWCSALILNLHLHTVWNYGFFTNRYVLLNTICWGIPTAITCIAIGLHAIKFEIASLCLVSMEYIFKLFFYPLAAIIIPSFLVHIATFFYIAHIAIREGLQSDMTQSLSAAAGNHPDRQPAVNHRHIMAAVQIQWRALMLAVAAIVTVLFYWLAYMTQMSRITQILDNASFTATWVHCMITPEMDQDTCYELVKSSLPSFPLMLSADILAGLIGFWLFILFAKRSLWREWNDLIYDIRLTLTGSNFKKNREQFFTL</sequence>
<accession>I1BGH7</accession>
<feature type="signal peptide" evidence="6">
    <location>
        <begin position="1"/>
        <end position="21"/>
    </location>
</feature>
<keyword evidence="2 5" id="KW-0812">Transmembrane</keyword>
<dbReference type="EMBL" id="CH476732">
    <property type="protein sequence ID" value="EIE75307.1"/>
    <property type="molecule type" value="Genomic_DNA"/>
</dbReference>
<feature type="transmembrane region" description="Helical" evidence="5">
    <location>
        <begin position="296"/>
        <end position="318"/>
    </location>
</feature>
<feature type="transmembrane region" description="Helical" evidence="5">
    <location>
        <begin position="426"/>
        <end position="447"/>
    </location>
</feature>